<keyword evidence="7" id="KW-0456">Lyase</keyword>
<organism evidence="12 13">
    <name type="scientific">Thiocapsa rosea</name>
    <dbReference type="NCBI Taxonomy" id="69360"/>
    <lineage>
        <taxon>Bacteria</taxon>
        <taxon>Pseudomonadati</taxon>
        <taxon>Pseudomonadota</taxon>
        <taxon>Gammaproteobacteria</taxon>
        <taxon>Chromatiales</taxon>
        <taxon>Chromatiaceae</taxon>
        <taxon>Thiocapsa</taxon>
    </lineage>
</organism>
<name>A0A495VCY3_9GAMM</name>
<keyword evidence="5" id="KW-0169">Cobalamin biosynthesis</keyword>
<dbReference type="InterPro" id="IPR004839">
    <property type="entry name" value="Aminotransferase_I/II_large"/>
</dbReference>
<evidence type="ECO:0000256" key="8">
    <source>
        <dbReference type="ARBA" id="ARBA00029996"/>
    </source>
</evidence>
<dbReference type="OrthoDB" id="9799304at2"/>
<comment type="pathway">
    <text evidence="3">Cofactor biosynthesis; adenosylcobalamin biosynthesis.</text>
</comment>
<gene>
    <name evidence="12" type="ORF">BDD21_4841</name>
</gene>
<feature type="region of interest" description="Disordered" evidence="10">
    <location>
        <begin position="1"/>
        <end position="22"/>
    </location>
</feature>
<evidence type="ECO:0000259" key="11">
    <source>
        <dbReference type="Pfam" id="PF00155"/>
    </source>
</evidence>
<protein>
    <recommendedName>
        <fullName evidence="4">threonine-phosphate decarboxylase</fullName>
        <ecNumber evidence="4">4.1.1.81</ecNumber>
    </recommendedName>
    <alternativeName>
        <fullName evidence="8">L-threonine-O-3-phosphate decarboxylase</fullName>
    </alternativeName>
</protein>
<evidence type="ECO:0000256" key="5">
    <source>
        <dbReference type="ARBA" id="ARBA00022573"/>
    </source>
</evidence>
<dbReference type="Gene3D" id="3.40.640.10">
    <property type="entry name" value="Type I PLP-dependent aspartate aminotransferase-like (Major domain)"/>
    <property type="match status" value="1"/>
</dbReference>
<dbReference type="NCBIfam" id="TIGR01140">
    <property type="entry name" value="L_thr_O3P_dcar"/>
    <property type="match status" value="1"/>
</dbReference>
<dbReference type="AlphaFoldDB" id="A0A495VCY3"/>
<evidence type="ECO:0000256" key="7">
    <source>
        <dbReference type="ARBA" id="ARBA00023239"/>
    </source>
</evidence>
<proteinExistence type="predicted"/>
<comment type="caution">
    <text evidence="12">The sequence shown here is derived from an EMBL/GenBank/DDBJ whole genome shotgun (WGS) entry which is preliminary data.</text>
</comment>
<evidence type="ECO:0000256" key="10">
    <source>
        <dbReference type="SAM" id="MobiDB-lite"/>
    </source>
</evidence>
<evidence type="ECO:0000256" key="4">
    <source>
        <dbReference type="ARBA" id="ARBA00012285"/>
    </source>
</evidence>
<dbReference type="SUPFAM" id="SSF53383">
    <property type="entry name" value="PLP-dependent transferases"/>
    <property type="match status" value="1"/>
</dbReference>
<dbReference type="InterPro" id="IPR015424">
    <property type="entry name" value="PyrdxlP-dep_Trfase"/>
</dbReference>
<dbReference type="Pfam" id="PF00155">
    <property type="entry name" value="Aminotran_1_2"/>
    <property type="match status" value="1"/>
</dbReference>
<accession>A0A495VCY3</accession>
<dbReference type="EC" id="4.1.1.81" evidence="4"/>
<feature type="domain" description="Aminotransferase class I/classII large" evidence="11">
    <location>
        <begin position="83"/>
        <end position="329"/>
    </location>
</feature>
<evidence type="ECO:0000256" key="3">
    <source>
        <dbReference type="ARBA" id="ARBA00004953"/>
    </source>
</evidence>
<comment type="cofactor">
    <cofactor evidence="1">
        <name>pyridoxal 5'-phosphate</name>
        <dbReference type="ChEBI" id="CHEBI:597326"/>
    </cofactor>
</comment>
<comment type="function">
    <text evidence="2">Decarboxylates L-threonine-O-3-phosphate to yield (R)-1-amino-2-propanol O-2-phosphate, the precursor for the linkage between the nucleotide loop and the corrin ring in cobalamin.</text>
</comment>
<reference evidence="12 13" key="1">
    <citation type="submission" date="2018-10" db="EMBL/GenBank/DDBJ databases">
        <title>Genomic Encyclopedia of Archaeal and Bacterial Type Strains, Phase II (KMG-II): from individual species to whole genera.</title>
        <authorList>
            <person name="Goeker M."/>
        </authorList>
    </citation>
    <scope>NUCLEOTIDE SEQUENCE [LARGE SCALE GENOMIC DNA]</scope>
    <source>
        <strain evidence="12 13">DSM 235</strain>
    </source>
</reference>
<evidence type="ECO:0000256" key="9">
    <source>
        <dbReference type="ARBA" id="ARBA00048531"/>
    </source>
</evidence>
<evidence type="ECO:0000256" key="1">
    <source>
        <dbReference type="ARBA" id="ARBA00001933"/>
    </source>
</evidence>
<evidence type="ECO:0000256" key="6">
    <source>
        <dbReference type="ARBA" id="ARBA00022898"/>
    </source>
</evidence>
<dbReference type="PANTHER" id="PTHR42885:SF1">
    <property type="entry name" value="THREONINE-PHOSPHATE DECARBOXYLASE"/>
    <property type="match status" value="1"/>
</dbReference>
<dbReference type="InterPro" id="IPR015422">
    <property type="entry name" value="PyrdxlP-dep_Trfase_small"/>
</dbReference>
<dbReference type="EMBL" id="RBXL01000001">
    <property type="protein sequence ID" value="RKT47276.1"/>
    <property type="molecule type" value="Genomic_DNA"/>
</dbReference>
<dbReference type="PANTHER" id="PTHR42885">
    <property type="entry name" value="HISTIDINOL-PHOSPHATE AMINOTRANSFERASE-RELATED"/>
    <property type="match status" value="1"/>
</dbReference>
<dbReference type="Proteomes" id="UP000274556">
    <property type="component" value="Unassembled WGS sequence"/>
</dbReference>
<sequence length="390" mass="41589">MIARRLHTAESSVRTPPPLEHGGRLREAAARYRIPVPDWLDLSTGINPDGWPVPEVPGTAWARLPEEDDGLEETAALCYGAPGLLPVAGSQAAIQALPDLRMPGRVGVPTVGYQEHAQAWQRAGHTLVRLADGAPGGDHGAGLDDLDVLVVINPNNPTGRRWSVSTLLDWHARLAARGGWLLVDEAFMDTTPRDSLAPYTDRPGLIVLRSLGKFYGLAGVRVGFVLATADLRVALHARLGPWALSGPARHVARLALTDSPWQEATRASLRRASARLAGLLSDDGLVPTGGTELFQWVCTLEAPAIQDRLARQGILVRRFDAPSSLRFGLPGDEAGWARLKSGLCCPALYPPADAFRQAVGETPDRYFSSAAPTLASASAPVPGTLTGVSR</sequence>
<dbReference type="GO" id="GO:0009236">
    <property type="term" value="P:cobalamin biosynthetic process"/>
    <property type="evidence" value="ECO:0007669"/>
    <property type="project" value="UniProtKB-UniPathway"/>
</dbReference>
<keyword evidence="6" id="KW-0663">Pyridoxal phosphate</keyword>
<evidence type="ECO:0000313" key="13">
    <source>
        <dbReference type="Proteomes" id="UP000274556"/>
    </source>
</evidence>
<dbReference type="InterPro" id="IPR005860">
    <property type="entry name" value="CobD"/>
</dbReference>
<evidence type="ECO:0000313" key="12">
    <source>
        <dbReference type="EMBL" id="RKT47276.1"/>
    </source>
</evidence>
<dbReference type="GO" id="GO:0030170">
    <property type="term" value="F:pyridoxal phosphate binding"/>
    <property type="evidence" value="ECO:0007669"/>
    <property type="project" value="InterPro"/>
</dbReference>
<dbReference type="GO" id="GO:0048472">
    <property type="term" value="F:threonine-phosphate decarboxylase activity"/>
    <property type="evidence" value="ECO:0007669"/>
    <property type="project" value="UniProtKB-EC"/>
</dbReference>
<dbReference type="CDD" id="cd00609">
    <property type="entry name" value="AAT_like"/>
    <property type="match status" value="1"/>
</dbReference>
<dbReference type="UniPathway" id="UPA00148"/>
<keyword evidence="13" id="KW-1185">Reference proteome</keyword>
<dbReference type="Gene3D" id="3.90.1150.10">
    <property type="entry name" value="Aspartate Aminotransferase, domain 1"/>
    <property type="match status" value="1"/>
</dbReference>
<evidence type="ECO:0000256" key="2">
    <source>
        <dbReference type="ARBA" id="ARBA00003444"/>
    </source>
</evidence>
<dbReference type="InterPro" id="IPR015421">
    <property type="entry name" value="PyrdxlP-dep_Trfase_major"/>
</dbReference>
<dbReference type="RefSeq" id="WP_120799272.1">
    <property type="nucleotide sequence ID" value="NZ_RBXL01000001.1"/>
</dbReference>
<comment type="catalytic activity">
    <reaction evidence="9">
        <text>O-phospho-L-threonine + H(+) = (R)-1-aminopropan-2-yl phosphate + CO2</text>
        <dbReference type="Rhea" id="RHEA:11492"/>
        <dbReference type="ChEBI" id="CHEBI:15378"/>
        <dbReference type="ChEBI" id="CHEBI:16526"/>
        <dbReference type="ChEBI" id="CHEBI:58563"/>
        <dbReference type="ChEBI" id="CHEBI:58675"/>
        <dbReference type="EC" id="4.1.1.81"/>
    </reaction>
</comment>